<organism evidence="3 4">
    <name type="scientific">Novosphingobium pituita</name>
    <dbReference type="NCBI Taxonomy" id="3056842"/>
    <lineage>
        <taxon>Bacteria</taxon>
        <taxon>Pseudomonadati</taxon>
        <taxon>Pseudomonadota</taxon>
        <taxon>Alphaproteobacteria</taxon>
        <taxon>Sphingomonadales</taxon>
        <taxon>Sphingomonadaceae</taxon>
        <taxon>Novosphingobium</taxon>
    </lineage>
</organism>
<evidence type="ECO:0000313" key="4">
    <source>
        <dbReference type="Proteomes" id="UP001187221"/>
    </source>
</evidence>
<sequence length="208" mass="22207">MSFAASRFRFLALAPVVLAVAAIPSGALAAAPGKTANPVDAGQVDGPVDNGEKVNQLIVYGDDPCPASTAGQITVCARKDEAERYRIPTALRDNPNDPRNQTWTDRVRAYETVGAAGINSCSPVGSGGASGCTTRLIHDAYAEKKQSGDVQFGKLIEQERERRLQTIDKDAADEQARVEQLEKEYDARLARERDAEPAPAKGDKPAGQ</sequence>
<dbReference type="EMBL" id="BTFW01000001">
    <property type="protein sequence ID" value="GMM61256.1"/>
    <property type="molecule type" value="Genomic_DNA"/>
</dbReference>
<gene>
    <name evidence="3" type="ORF">NUTIK01_20330</name>
</gene>
<feature type="signal peptide" evidence="2">
    <location>
        <begin position="1"/>
        <end position="29"/>
    </location>
</feature>
<dbReference type="RefSeq" id="WP_317974962.1">
    <property type="nucleotide sequence ID" value="NZ_BTFW01000001.1"/>
</dbReference>
<proteinExistence type="predicted"/>
<feature type="chain" id="PRO_5045316469" description="Secreted protein" evidence="2">
    <location>
        <begin position="30"/>
        <end position="208"/>
    </location>
</feature>
<feature type="region of interest" description="Disordered" evidence="1">
    <location>
        <begin position="183"/>
        <end position="208"/>
    </location>
</feature>
<keyword evidence="4" id="KW-1185">Reference proteome</keyword>
<comment type="caution">
    <text evidence="3">The sequence shown here is derived from an EMBL/GenBank/DDBJ whole genome shotgun (WGS) entry which is preliminary data.</text>
</comment>
<name>A0ABQ6PB26_9SPHN</name>
<accession>A0ABQ6PB26</accession>
<evidence type="ECO:0000313" key="3">
    <source>
        <dbReference type="EMBL" id="GMM61256.1"/>
    </source>
</evidence>
<evidence type="ECO:0000256" key="2">
    <source>
        <dbReference type="SAM" id="SignalP"/>
    </source>
</evidence>
<protein>
    <recommendedName>
        <fullName evidence="5">Secreted protein</fullName>
    </recommendedName>
</protein>
<reference evidence="3 4" key="1">
    <citation type="submission" date="2023-06" db="EMBL/GenBank/DDBJ databases">
        <title>Draft genome sequence of Novosphingobium sp. strain IK01.</title>
        <authorList>
            <person name="Hatamoto M."/>
            <person name="Ikarashi T."/>
            <person name="Yamaguchi T."/>
        </authorList>
    </citation>
    <scope>NUCLEOTIDE SEQUENCE [LARGE SCALE GENOMIC DNA]</scope>
    <source>
        <strain evidence="3 4">IK01</strain>
    </source>
</reference>
<evidence type="ECO:0000256" key="1">
    <source>
        <dbReference type="SAM" id="MobiDB-lite"/>
    </source>
</evidence>
<evidence type="ECO:0008006" key="5">
    <source>
        <dbReference type="Google" id="ProtNLM"/>
    </source>
</evidence>
<keyword evidence="2" id="KW-0732">Signal</keyword>
<dbReference type="Proteomes" id="UP001187221">
    <property type="component" value="Unassembled WGS sequence"/>
</dbReference>